<evidence type="ECO:0000256" key="4">
    <source>
        <dbReference type="ARBA" id="ARBA00022729"/>
    </source>
</evidence>
<dbReference type="Proteomes" id="UP000646365">
    <property type="component" value="Unassembled WGS sequence"/>
</dbReference>
<dbReference type="Pfam" id="PF03480">
    <property type="entry name" value="DctP"/>
    <property type="match status" value="1"/>
</dbReference>
<feature type="signal peptide" evidence="5">
    <location>
        <begin position="1"/>
        <end position="34"/>
    </location>
</feature>
<dbReference type="GO" id="GO:0030288">
    <property type="term" value="C:outer membrane-bounded periplasmic space"/>
    <property type="evidence" value="ECO:0007669"/>
    <property type="project" value="InterPro"/>
</dbReference>
<keyword evidence="3" id="KW-0813">Transport</keyword>
<dbReference type="Gene3D" id="3.40.190.170">
    <property type="entry name" value="Bacterial extracellular solute-binding protein, family 7"/>
    <property type="match status" value="1"/>
</dbReference>
<proteinExistence type="inferred from homology"/>
<comment type="subcellular location">
    <subcellularLocation>
        <location evidence="1">Cell envelope</location>
    </subcellularLocation>
</comment>
<evidence type="ECO:0000256" key="2">
    <source>
        <dbReference type="ARBA" id="ARBA00009023"/>
    </source>
</evidence>
<dbReference type="InterPro" id="IPR004682">
    <property type="entry name" value="TRAP_DctP"/>
</dbReference>
<accession>A0A8J2YTB2</accession>
<evidence type="ECO:0000256" key="3">
    <source>
        <dbReference type="ARBA" id="ARBA00022448"/>
    </source>
</evidence>
<dbReference type="InterPro" id="IPR006311">
    <property type="entry name" value="TAT_signal"/>
</dbReference>
<evidence type="ECO:0000256" key="5">
    <source>
        <dbReference type="SAM" id="SignalP"/>
    </source>
</evidence>
<dbReference type="AlphaFoldDB" id="A0A8J2YTB2"/>
<dbReference type="PANTHER" id="PTHR33376">
    <property type="match status" value="1"/>
</dbReference>
<gene>
    <name evidence="6" type="ORF">GCM10011611_22020</name>
</gene>
<reference evidence="6" key="1">
    <citation type="journal article" date="2014" name="Int. J. Syst. Evol. Microbiol.">
        <title>Complete genome sequence of Corynebacterium casei LMG S-19264T (=DSM 44701T), isolated from a smear-ripened cheese.</title>
        <authorList>
            <consortium name="US DOE Joint Genome Institute (JGI-PGF)"/>
            <person name="Walter F."/>
            <person name="Albersmeier A."/>
            <person name="Kalinowski J."/>
            <person name="Ruckert C."/>
        </authorList>
    </citation>
    <scope>NUCLEOTIDE SEQUENCE</scope>
    <source>
        <strain evidence="6">CGMCC 1.15725</strain>
    </source>
</reference>
<comment type="caution">
    <text evidence="6">The sequence shown here is derived from an EMBL/GenBank/DDBJ whole genome shotgun (WGS) entry which is preliminary data.</text>
</comment>
<dbReference type="PIRSF" id="PIRSF006470">
    <property type="entry name" value="DctB"/>
    <property type="match status" value="1"/>
</dbReference>
<evidence type="ECO:0000256" key="1">
    <source>
        <dbReference type="ARBA" id="ARBA00004196"/>
    </source>
</evidence>
<name>A0A8J2YTB2_9PROT</name>
<dbReference type="EMBL" id="BMJQ01000005">
    <property type="protein sequence ID" value="GGF15842.1"/>
    <property type="molecule type" value="Genomic_DNA"/>
</dbReference>
<keyword evidence="7" id="KW-1185">Reference proteome</keyword>
<dbReference type="InterPro" id="IPR038404">
    <property type="entry name" value="TRAP_DctP_sf"/>
</dbReference>
<feature type="chain" id="PRO_5035163753" evidence="5">
    <location>
        <begin position="35"/>
        <end position="339"/>
    </location>
</feature>
<protein>
    <submittedName>
        <fullName evidence="6">ABC transporter substrate-binding protein</fullName>
    </submittedName>
</protein>
<dbReference type="InterPro" id="IPR018389">
    <property type="entry name" value="DctP_fam"/>
</dbReference>
<sequence length="339" mass="36167">MGDTRFTRRRFGLGAAALAGTGLAMPMLSRPAFAAPVTLRMSSSLPSDPNSAHWVWYDQFAKNLKAKVGDQIMVNYFPDNQLGKEADIVGQVKLGIVDMMISGSSIWATVAPEVGVLDLGFLFPTLEASGTKLDGPAGQALNKIFADKAGVEVLAWAVSFGGRNVTARAPAPTPAELKGMKIRVLPVPNFVATLKAMGAAPTPMSLGEVYTGLQTGVIDGAEHDAPTVLALKWYEVAKQITLTRHIYNPQTAIISQRALKKIPANLQGPFKEAAAEATRYQRGKAAEIETAAFATLKNNGVATVEADRAAYRALVLPLWNEFATQYPSTKPILDAIGES</sequence>
<dbReference type="NCBIfam" id="TIGR00787">
    <property type="entry name" value="dctP"/>
    <property type="match status" value="1"/>
</dbReference>
<organism evidence="6 7">
    <name type="scientific">Aliidongia dinghuensis</name>
    <dbReference type="NCBI Taxonomy" id="1867774"/>
    <lineage>
        <taxon>Bacteria</taxon>
        <taxon>Pseudomonadati</taxon>
        <taxon>Pseudomonadota</taxon>
        <taxon>Alphaproteobacteria</taxon>
        <taxon>Rhodospirillales</taxon>
        <taxon>Dongiaceae</taxon>
        <taxon>Aliidongia</taxon>
    </lineage>
</organism>
<evidence type="ECO:0000313" key="6">
    <source>
        <dbReference type="EMBL" id="GGF15842.1"/>
    </source>
</evidence>
<comment type="similarity">
    <text evidence="2">Belongs to the bacterial solute-binding protein 7 family.</text>
</comment>
<evidence type="ECO:0000313" key="7">
    <source>
        <dbReference type="Proteomes" id="UP000646365"/>
    </source>
</evidence>
<dbReference type="GO" id="GO:0055085">
    <property type="term" value="P:transmembrane transport"/>
    <property type="evidence" value="ECO:0007669"/>
    <property type="project" value="InterPro"/>
</dbReference>
<reference evidence="6" key="2">
    <citation type="submission" date="2020-09" db="EMBL/GenBank/DDBJ databases">
        <authorList>
            <person name="Sun Q."/>
            <person name="Zhou Y."/>
        </authorList>
    </citation>
    <scope>NUCLEOTIDE SEQUENCE</scope>
    <source>
        <strain evidence="6">CGMCC 1.15725</strain>
    </source>
</reference>
<keyword evidence="4 5" id="KW-0732">Signal</keyword>
<dbReference type="PROSITE" id="PS51318">
    <property type="entry name" value="TAT"/>
    <property type="match status" value="1"/>
</dbReference>
<dbReference type="RefSeq" id="WP_189045583.1">
    <property type="nucleotide sequence ID" value="NZ_BMJQ01000005.1"/>
</dbReference>
<dbReference type="PANTHER" id="PTHR33376:SF4">
    <property type="entry name" value="SIALIC ACID-BINDING PERIPLASMIC PROTEIN SIAP"/>
    <property type="match status" value="1"/>
</dbReference>
<dbReference type="CDD" id="cd13603">
    <property type="entry name" value="PBP2_TRAP_Siap_TeaA_like"/>
    <property type="match status" value="1"/>
</dbReference>
<dbReference type="NCBIfam" id="NF037995">
    <property type="entry name" value="TRAP_S1"/>
    <property type="match status" value="1"/>
</dbReference>